<keyword evidence="7" id="KW-0175">Coiled coil</keyword>
<evidence type="ECO:0000256" key="4">
    <source>
        <dbReference type="ARBA" id="ARBA00022475"/>
    </source>
</evidence>
<evidence type="ECO:0000256" key="17">
    <source>
        <dbReference type="SAM" id="MobiDB-lite"/>
    </source>
</evidence>
<keyword evidence="16" id="KW-1015">Disulfide bond</keyword>
<keyword evidence="6 18" id="KW-1133">Transmembrane helix</keyword>
<keyword evidence="12" id="KW-1071">Ligand-gated ion channel</keyword>
<feature type="transmembrane region" description="Helical" evidence="18">
    <location>
        <begin position="956"/>
        <end position="980"/>
    </location>
</feature>
<evidence type="ECO:0000256" key="14">
    <source>
        <dbReference type="PIRSR" id="PIRSR601508-1"/>
    </source>
</evidence>
<evidence type="ECO:0000256" key="11">
    <source>
        <dbReference type="ARBA" id="ARBA00023180"/>
    </source>
</evidence>
<dbReference type="Pfam" id="PF00060">
    <property type="entry name" value="Lig_chan"/>
    <property type="match status" value="1"/>
</dbReference>
<dbReference type="SUPFAM" id="SSF81324">
    <property type="entry name" value="Voltage-gated potassium channels"/>
    <property type="match status" value="1"/>
</dbReference>
<dbReference type="FunFam" id="3.40.190.10:FF:000078">
    <property type="entry name" value="glutamate receptor ionotropic, NMDA 3B"/>
    <property type="match status" value="1"/>
</dbReference>
<keyword evidence="4" id="KW-1003">Cell membrane</keyword>
<dbReference type="AlphaFoldDB" id="A0A8J5MRQ8"/>
<evidence type="ECO:0000256" key="12">
    <source>
        <dbReference type="ARBA" id="ARBA00023286"/>
    </source>
</evidence>
<evidence type="ECO:0000259" key="20">
    <source>
        <dbReference type="SMART" id="SM00918"/>
    </source>
</evidence>
<keyword evidence="8" id="KW-0406">Ion transport</keyword>
<feature type="binding site" evidence="14">
    <location>
        <position position="725"/>
    </location>
    <ligand>
        <name>L-glutamate</name>
        <dbReference type="ChEBI" id="CHEBI:29985"/>
    </ligand>
</feature>
<evidence type="ECO:0000256" key="10">
    <source>
        <dbReference type="ARBA" id="ARBA00023170"/>
    </source>
</evidence>
<dbReference type="GO" id="GO:0038023">
    <property type="term" value="F:signaling receptor activity"/>
    <property type="evidence" value="ECO:0007669"/>
    <property type="project" value="InterPro"/>
</dbReference>
<feature type="binding site" evidence="14">
    <location>
        <position position="556"/>
    </location>
    <ligand>
        <name>L-glutamate</name>
        <dbReference type="ChEBI" id="CHEBI:29985"/>
    </ligand>
</feature>
<feature type="binding site" evidence="14">
    <location>
        <position position="554"/>
    </location>
    <ligand>
        <name>L-glutamate</name>
        <dbReference type="ChEBI" id="CHEBI:29985"/>
    </ligand>
</feature>
<keyword evidence="3" id="KW-0813">Transport</keyword>
<feature type="binding site" evidence="14">
    <location>
        <position position="561"/>
    </location>
    <ligand>
        <name>L-glutamate</name>
        <dbReference type="ChEBI" id="CHEBI:29985"/>
    </ligand>
</feature>
<feature type="disulfide bond" evidence="16">
    <location>
        <begin position="885"/>
        <end position="942"/>
    </location>
</feature>
<dbReference type="SMART" id="SM00918">
    <property type="entry name" value="Lig_chan-Glu_bd"/>
    <property type="match status" value="1"/>
</dbReference>
<dbReference type="SUPFAM" id="SSF53850">
    <property type="entry name" value="Periplasmic binding protein-like II"/>
    <property type="match status" value="1"/>
</dbReference>
<evidence type="ECO:0000256" key="15">
    <source>
        <dbReference type="PIRSR" id="PIRSR601508-2"/>
    </source>
</evidence>
<feature type="site" description="Interaction with the cone snail toxin Con-ikot-ikot" evidence="15">
    <location>
        <position position="530"/>
    </location>
</feature>
<dbReference type="SMART" id="SM00079">
    <property type="entry name" value="PBPe"/>
    <property type="match status" value="1"/>
</dbReference>
<feature type="region of interest" description="Disordered" evidence="17">
    <location>
        <begin position="104"/>
        <end position="159"/>
    </location>
</feature>
<evidence type="ECO:0000259" key="19">
    <source>
        <dbReference type="SMART" id="SM00079"/>
    </source>
</evidence>
<dbReference type="InterPro" id="IPR019594">
    <property type="entry name" value="Glu/Gly-bd"/>
</dbReference>
<feature type="domain" description="Ionotropic glutamate receptor L-glutamate and glycine-binding" evidence="20">
    <location>
        <begin position="493"/>
        <end position="545"/>
    </location>
</feature>
<feature type="non-terminal residue" evidence="21">
    <location>
        <position position="1"/>
    </location>
</feature>
<keyword evidence="9 18" id="KW-0472">Membrane</keyword>
<evidence type="ECO:0000313" key="21">
    <source>
        <dbReference type="EMBL" id="KAG7160957.1"/>
    </source>
</evidence>
<dbReference type="InterPro" id="IPR015683">
    <property type="entry name" value="Ionotropic_Glu_rcpt"/>
</dbReference>
<keyword evidence="11" id="KW-0325">Glycoprotein</keyword>
<dbReference type="Proteomes" id="UP000747542">
    <property type="component" value="Unassembled WGS sequence"/>
</dbReference>
<dbReference type="GO" id="GO:0043226">
    <property type="term" value="C:organelle"/>
    <property type="evidence" value="ECO:0007669"/>
    <property type="project" value="UniProtKB-ARBA"/>
</dbReference>
<evidence type="ECO:0000256" key="1">
    <source>
        <dbReference type="ARBA" id="ARBA00004651"/>
    </source>
</evidence>
<dbReference type="PANTHER" id="PTHR18966">
    <property type="entry name" value="IONOTROPIC GLUTAMATE RECEPTOR"/>
    <property type="match status" value="1"/>
</dbReference>
<comment type="caution">
    <text evidence="21">The sequence shown here is derived from an EMBL/GenBank/DDBJ whole genome shotgun (WGS) entry which is preliminary data.</text>
</comment>
<evidence type="ECO:0000256" key="13">
    <source>
        <dbReference type="ARBA" id="ARBA00023303"/>
    </source>
</evidence>
<evidence type="ECO:0000256" key="3">
    <source>
        <dbReference type="ARBA" id="ARBA00022448"/>
    </source>
</evidence>
<accession>A0A8J5MRQ8</accession>
<evidence type="ECO:0000256" key="16">
    <source>
        <dbReference type="PIRSR" id="PIRSR601508-3"/>
    </source>
</evidence>
<keyword evidence="5 18" id="KW-0812">Transmembrane</keyword>
<evidence type="ECO:0000313" key="22">
    <source>
        <dbReference type="Proteomes" id="UP000747542"/>
    </source>
</evidence>
<dbReference type="FunFam" id="1.10.287.70:FF:000143">
    <property type="entry name" value="Probable glutamate receptor"/>
    <property type="match status" value="1"/>
</dbReference>
<dbReference type="Gene3D" id="1.10.287.70">
    <property type="match status" value="1"/>
</dbReference>
<gene>
    <name evidence="21" type="primary">Ir25a-L3</name>
    <name evidence="21" type="ORF">Hamer_G007742</name>
</gene>
<dbReference type="GO" id="GO:0015276">
    <property type="term" value="F:ligand-gated monoatomic ion channel activity"/>
    <property type="evidence" value="ECO:0007669"/>
    <property type="project" value="InterPro"/>
</dbReference>
<sequence length="1016" mass="112624">HRVVESFISSNKVSGWSGVCVQGQSCAPPLHYTPRTLHLAHDCRVGHYALPRLPDFILKAVRQVKANYSGCTIAVHVSVEWRCQGGERLTCSGGESASVNITTLTKTRATPPPPSTPPEPVHAQQHHQQHQRDEGSPSCATFLSSPAGADSPRSDHHSILDESLQEGVSWLEEAVSQAQRKTGLSLSQEIVKVSLDNENDGKDKLCSALYNGVAVVMDMTAGGWTHARDTAAAHGVPYLRLQVSNYQWMAATDDLLRSRNATDAALIFGSEAQLDQALYYLVEGSVVRVIVLSGVDESTTETLKKMRPSPSYYVILGTTEELSKLFTKAVQNKLVTRDSRWTLVATDHKQDDFDRGLLMGSTGVTMMTPVEEVCCTVRNRQNFCDCDSLVIPKELTVNTMLTLTKALKANGATNVQGTCEEPVTDPPSTASFYSAFQTELGSWPNVVWNADKLQTVPELKFDIIAINSSATSVVGSWNTSKELVLNPQYEHSPIRRHFKIGTIMLSARLAEHMKFDFELKFPDDGQYGARQKNGSWNGLVGDLSNGVTDIIVAPLTMTSEREEVIDFVAPYFDQSGISIVIQKRQREENLFKFMTVLRAEVWVSIVAALVVTGIMIWLLDRYSPYSAQNNPDLYPPQCRKFTLKESFWFALTSFTPQGGGEAPKALSGRTLVAAYWLFVVLMLATFTANLAAFLTVERMQTPVSSLDELAGQSKINYTVLQSTATYQYFANMAAAEEELYRDFAGTLLCSVSEVVWVSVSVNVAVGPQRSPVQSLEALAHQAKINFTTTRNSAIYEYFHNMAKAEDELFRVWKELTLNSTSDQSKYRVWDYPIKEQYTHILQVIQESGPVERAKFGFEKVLKDKNGEFAFIHDASEIRYEVYHNCLLTEVGEPFAEQPYAIAVQQGSHLQDEISRAILELQKDRYFEALSAQFWNSSARGSCPNDNDSEGITLQSLGGVFIATLIGLALAMIALAAEVLYYKRGGTTLVSDLPPKMALKKASEKDHISRINVTPVY</sequence>
<comment type="subcellular location">
    <subcellularLocation>
        <location evidence="1">Cell membrane</location>
        <topology evidence="1">Multi-pass membrane protein</topology>
    </subcellularLocation>
</comment>
<name>A0A8J5MRQ8_HOMAM</name>
<evidence type="ECO:0000256" key="9">
    <source>
        <dbReference type="ARBA" id="ARBA00023136"/>
    </source>
</evidence>
<dbReference type="GO" id="GO:0005886">
    <property type="term" value="C:plasma membrane"/>
    <property type="evidence" value="ECO:0007669"/>
    <property type="project" value="UniProtKB-SubCell"/>
</dbReference>
<feature type="compositionally biased region" description="Pro residues" evidence="17">
    <location>
        <begin position="110"/>
        <end position="120"/>
    </location>
</feature>
<dbReference type="InterPro" id="IPR001320">
    <property type="entry name" value="Iontro_rcpt_C"/>
</dbReference>
<dbReference type="InterPro" id="IPR001508">
    <property type="entry name" value="Iono_Glu_rcpt_met"/>
</dbReference>
<feature type="binding site" evidence="14">
    <location>
        <position position="873"/>
    </location>
    <ligand>
        <name>L-glutamate</name>
        <dbReference type="ChEBI" id="CHEBI:29985"/>
    </ligand>
</feature>
<evidence type="ECO:0000256" key="2">
    <source>
        <dbReference type="ARBA" id="ARBA00008685"/>
    </source>
</evidence>
<keyword evidence="22" id="KW-1185">Reference proteome</keyword>
<keyword evidence="10 21" id="KW-0675">Receptor</keyword>
<dbReference type="FunFam" id="3.40.190.10:FF:000160">
    <property type="entry name" value="GLutamate Receptor family (AMPA)"/>
    <property type="match status" value="1"/>
</dbReference>
<comment type="similarity">
    <text evidence="2">Belongs to the glutamate-gated ion channel (TC 1.A.10.1) family.</text>
</comment>
<keyword evidence="13" id="KW-0407">Ion channel</keyword>
<feature type="domain" description="Ionotropic glutamate receptor C-terminal" evidence="19">
    <location>
        <begin position="497"/>
        <end position="936"/>
    </location>
</feature>
<evidence type="ECO:0000256" key="7">
    <source>
        <dbReference type="ARBA" id="ARBA00023054"/>
    </source>
</evidence>
<evidence type="ECO:0000256" key="18">
    <source>
        <dbReference type="SAM" id="Phobius"/>
    </source>
</evidence>
<evidence type="ECO:0000256" key="6">
    <source>
        <dbReference type="ARBA" id="ARBA00022989"/>
    </source>
</evidence>
<dbReference type="EMBL" id="JAHLQT010030594">
    <property type="protein sequence ID" value="KAG7160957.1"/>
    <property type="molecule type" value="Genomic_DNA"/>
</dbReference>
<proteinExistence type="inferred from homology"/>
<feature type="site" description="Crucial to convey clamshell closure to channel opening" evidence="15">
    <location>
        <position position="703"/>
    </location>
</feature>
<evidence type="ECO:0000256" key="5">
    <source>
        <dbReference type="ARBA" id="ARBA00022692"/>
    </source>
</evidence>
<protein>
    <submittedName>
        <fullName evidence="21">Ionotropic receptor 25a-like 3</fullName>
    </submittedName>
</protein>
<feature type="transmembrane region" description="Helical" evidence="18">
    <location>
        <begin position="601"/>
        <end position="619"/>
    </location>
</feature>
<dbReference type="PRINTS" id="PR00177">
    <property type="entry name" value="NMDARECEPTOR"/>
</dbReference>
<dbReference type="Gene3D" id="3.40.190.10">
    <property type="entry name" value="Periplasmic binding protein-like II"/>
    <property type="match status" value="2"/>
</dbReference>
<reference evidence="21" key="1">
    <citation type="journal article" date="2021" name="Sci. Adv.">
        <title>The American lobster genome reveals insights on longevity, neural, and immune adaptations.</title>
        <authorList>
            <person name="Polinski J.M."/>
            <person name="Zimin A.V."/>
            <person name="Clark K.F."/>
            <person name="Kohn A.B."/>
            <person name="Sadowski N."/>
            <person name="Timp W."/>
            <person name="Ptitsyn A."/>
            <person name="Khanna P."/>
            <person name="Romanova D.Y."/>
            <person name="Williams P."/>
            <person name="Greenwood S.J."/>
            <person name="Moroz L.L."/>
            <person name="Walt D.R."/>
            <person name="Bodnar A.G."/>
        </authorList>
    </citation>
    <scope>NUCLEOTIDE SEQUENCE</scope>
    <source>
        <strain evidence="21">GMGI-L3</strain>
    </source>
</reference>
<organism evidence="21 22">
    <name type="scientific">Homarus americanus</name>
    <name type="common">American lobster</name>
    <dbReference type="NCBI Taxonomy" id="6706"/>
    <lineage>
        <taxon>Eukaryota</taxon>
        <taxon>Metazoa</taxon>
        <taxon>Ecdysozoa</taxon>
        <taxon>Arthropoda</taxon>
        <taxon>Crustacea</taxon>
        <taxon>Multicrustacea</taxon>
        <taxon>Malacostraca</taxon>
        <taxon>Eumalacostraca</taxon>
        <taxon>Eucarida</taxon>
        <taxon>Decapoda</taxon>
        <taxon>Pleocyemata</taxon>
        <taxon>Astacidea</taxon>
        <taxon>Nephropoidea</taxon>
        <taxon>Nephropidae</taxon>
        <taxon>Homarus</taxon>
    </lineage>
</organism>
<dbReference type="Pfam" id="PF10613">
    <property type="entry name" value="Lig_chan-Glu_bd"/>
    <property type="match status" value="1"/>
</dbReference>
<evidence type="ECO:0000256" key="8">
    <source>
        <dbReference type="ARBA" id="ARBA00023065"/>
    </source>
</evidence>
<feature type="transmembrane region" description="Helical" evidence="18">
    <location>
        <begin position="673"/>
        <end position="696"/>
    </location>
</feature>